<feature type="transmembrane region" description="Helical" evidence="13">
    <location>
        <begin position="33"/>
        <end position="56"/>
    </location>
</feature>
<feature type="region of interest" description="Disordered" evidence="12">
    <location>
        <begin position="465"/>
        <end position="490"/>
    </location>
</feature>
<dbReference type="OrthoDB" id="2985014at2759"/>
<keyword evidence="9" id="KW-0406">Ion transport</keyword>
<dbReference type="InParanoid" id="A0A6P9AIN8"/>
<comment type="similarity">
    <text evidence="2">Belongs to the major facilitator superfamily. Sodium/anion cotransporter family.</text>
</comment>
<dbReference type="InterPro" id="IPR020846">
    <property type="entry name" value="MFS_dom"/>
</dbReference>
<dbReference type="FunCoup" id="A0A6P9AIN8">
    <property type="interactions" value="2"/>
</dbReference>
<dbReference type="InterPro" id="IPR011701">
    <property type="entry name" value="MFS"/>
</dbReference>
<evidence type="ECO:0000256" key="2">
    <source>
        <dbReference type="ARBA" id="ARBA00008586"/>
    </source>
</evidence>
<feature type="transmembrane region" description="Helical" evidence="13">
    <location>
        <begin position="436"/>
        <end position="455"/>
    </location>
</feature>
<reference evidence="16" key="1">
    <citation type="submission" date="2025-08" db="UniProtKB">
        <authorList>
            <consortium name="RefSeq"/>
        </authorList>
    </citation>
    <scope>IDENTIFICATION</scope>
    <source>
        <tissue evidence="16">Total insect</tissue>
    </source>
</reference>
<dbReference type="GO" id="GO:0016020">
    <property type="term" value="C:membrane"/>
    <property type="evidence" value="ECO:0007669"/>
    <property type="project" value="UniProtKB-SubCell"/>
</dbReference>
<dbReference type="GO" id="GO:0006820">
    <property type="term" value="P:monoatomic anion transport"/>
    <property type="evidence" value="ECO:0007669"/>
    <property type="project" value="TreeGrafter"/>
</dbReference>
<evidence type="ECO:0000259" key="14">
    <source>
        <dbReference type="PROSITE" id="PS50850"/>
    </source>
</evidence>
<evidence type="ECO:0000256" key="13">
    <source>
        <dbReference type="SAM" id="Phobius"/>
    </source>
</evidence>
<evidence type="ECO:0000256" key="3">
    <source>
        <dbReference type="ARBA" id="ARBA00022448"/>
    </source>
</evidence>
<evidence type="ECO:0000256" key="7">
    <source>
        <dbReference type="ARBA" id="ARBA00023053"/>
    </source>
</evidence>
<dbReference type="RefSeq" id="XP_034255291.1">
    <property type="nucleotide sequence ID" value="XM_034399400.1"/>
</dbReference>
<feature type="transmembrane region" description="Helical" evidence="13">
    <location>
        <begin position="168"/>
        <end position="187"/>
    </location>
</feature>
<dbReference type="FunFam" id="1.20.1250.20:FF:000003">
    <property type="entry name" value="Solute carrier family 17 member 3"/>
    <property type="match status" value="1"/>
</dbReference>
<dbReference type="AlphaFoldDB" id="A0A6P9AIN8"/>
<name>A0A6P9AIN8_THRPL</name>
<evidence type="ECO:0000256" key="4">
    <source>
        <dbReference type="ARBA" id="ARBA00022692"/>
    </source>
</evidence>
<feature type="transmembrane region" description="Helical" evidence="13">
    <location>
        <begin position="76"/>
        <end position="97"/>
    </location>
</feature>
<dbReference type="PROSITE" id="PS50850">
    <property type="entry name" value="MFS"/>
    <property type="match status" value="1"/>
</dbReference>
<keyword evidence="5" id="KW-0769">Symport</keyword>
<evidence type="ECO:0000256" key="12">
    <source>
        <dbReference type="SAM" id="MobiDB-lite"/>
    </source>
</evidence>
<evidence type="ECO:0000256" key="1">
    <source>
        <dbReference type="ARBA" id="ARBA00004141"/>
    </source>
</evidence>
<evidence type="ECO:0000256" key="11">
    <source>
        <dbReference type="ARBA" id="ARBA00068450"/>
    </source>
</evidence>
<dbReference type="GO" id="GO:0006814">
    <property type="term" value="P:sodium ion transport"/>
    <property type="evidence" value="ECO:0007669"/>
    <property type="project" value="UniProtKB-KW"/>
</dbReference>
<dbReference type="GeneID" id="117653606"/>
<keyword evidence="4 13" id="KW-0812">Transmembrane</keyword>
<comment type="function">
    <text evidence="10">May be an inorganic phosphate cotransporter.</text>
</comment>
<feature type="transmembrane region" description="Helical" evidence="13">
    <location>
        <begin position="104"/>
        <end position="123"/>
    </location>
</feature>
<dbReference type="SUPFAM" id="SSF103473">
    <property type="entry name" value="MFS general substrate transporter"/>
    <property type="match status" value="1"/>
</dbReference>
<dbReference type="Pfam" id="PF07690">
    <property type="entry name" value="MFS_1"/>
    <property type="match status" value="1"/>
</dbReference>
<proteinExistence type="inferred from homology"/>
<accession>A0A6P9AIN8</accession>
<dbReference type="PANTHER" id="PTHR11662:SF280">
    <property type="entry name" value="FI21844P1-RELATED"/>
    <property type="match status" value="1"/>
</dbReference>
<dbReference type="CDD" id="cd17318">
    <property type="entry name" value="MFS_SLC17"/>
    <property type="match status" value="1"/>
</dbReference>
<evidence type="ECO:0000313" key="16">
    <source>
        <dbReference type="RefSeq" id="XP_034255291.1"/>
    </source>
</evidence>
<evidence type="ECO:0000256" key="6">
    <source>
        <dbReference type="ARBA" id="ARBA00022989"/>
    </source>
</evidence>
<keyword evidence="7" id="KW-0915">Sodium</keyword>
<evidence type="ECO:0000256" key="8">
    <source>
        <dbReference type="ARBA" id="ARBA00023136"/>
    </source>
</evidence>
<keyword evidence="3" id="KW-0813">Transport</keyword>
<keyword evidence="15" id="KW-1185">Reference proteome</keyword>
<feature type="transmembrane region" description="Helical" evidence="13">
    <location>
        <begin position="392"/>
        <end position="415"/>
    </location>
</feature>
<dbReference type="InterPro" id="IPR036259">
    <property type="entry name" value="MFS_trans_sf"/>
</dbReference>
<dbReference type="GO" id="GO:0015293">
    <property type="term" value="F:symporter activity"/>
    <property type="evidence" value="ECO:0007669"/>
    <property type="project" value="UniProtKB-KW"/>
</dbReference>
<gene>
    <name evidence="16" type="primary">LOC117653606</name>
</gene>
<feature type="domain" description="Major facilitator superfamily (MFS) profile" evidence="14">
    <location>
        <begin position="25"/>
        <end position="460"/>
    </location>
</feature>
<evidence type="ECO:0000256" key="9">
    <source>
        <dbReference type="ARBA" id="ARBA00023201"/>
    </source>
</evidence>
<dbReference type="PANTHER" id="PTHR11662">
    <property type="entry name" value="SOLUTE CARRIER FAMILY 17"/>
    <property type="match status" value="1"/>
</dbReference>
<dbReference type="InterPro" id="IPR050382">
    <property type="entry name" value="MFS_Na/Anion_cotransporter"/>
</dbReference>
<organism evidence="16">
    <name type="scientific">Thrips palmi</name>
    <name type="common">Melon thrips</name>
    <dbReference type="NCBI Taxonomy" id="161013"/>
    <lineage>
        <taxon>Eukaryota</taxon>
        <taxon>Metazoa</taxon>
        <taxon>Ecdysozoa</taxon>
        <taxon>Arthropoda</taxon>
        <taxon>Hexapoda</taxon>
        <taxon>Insecta</taxon>
        <taxon>Pterygota</taxon>
        <taxon>Neoptera</taxon>
        <taxon>Paraneoptera</taxon>
        <taxon>Thysanoptera</taxon>
        <taxon>Terebrantia</taxon>
        <taxon>Thripoidea</taxon>
        <taxon>Thripidae</taxon>
        <taxon>Thrips</taxon>
    </lineage>
</organism>
<keyword evidence="9" id="KW-0739">Sodium transport</keyword>
<feature type="transmembrane region" description="Helical" evidence="13">
    <location>
        <begin position="299"/>
        <end position="320"/>
    </location>
</feature>
<keyword evidence="8 13" id="KW-0472">Membrane</keyword>
<comment type="subcellular location">
    <subcellularLocation>
        <location evidence="1">Membrane</location>
        <topology evidence="1">Multi-pass membrane protein</topology>
    </subcellularLocation>
</comment>
<dbReference type="KEGG" id="tpal:117653606"/>
<protein>
    <recommendedName>
        <fullName evidence="11">Putative inorganic phosphate cotransporter</fullName>
    </recommendedName>
</protein>
<evidence type="ECO:0000256" key="10">
    <source>
        <dbReference type="ARBA" id="ARBA00054632"/>
    </source>
</evidence>
<evidence type="ECO:0000313" key="15">
    <source>
        <dbReference type="Proteomes" id="UP000515158"/>
    </source>
</evidence>
<dbReference type="FunFam" id="1.20.1250.20:FF:000144">
    <property type="entry name" value="Picot, isoform B"/>
    <property type="match status" value="1"/>
</dbReference>
<dbReference type="Gene3D" id="1.20.1250.20">
    <property type="entry name" value="MFS general substrate transporter like domains"/>
    <property type="match status" value="2"/>
</dbReference>
<feature type="transmembrane region" description="Helical" evidence="13">
    <location>
        <begin position="129"/>
        <end position="147"/>
    </location>
</feature>
<evidence type="ECO:0000256" key="5">
    <source>
        <dbReference type="ARBA" id="ARBA00022847"/>
    </source>
</evidence>
<dbReference type="Proteomes" id="UP000515158">
    <property type="component" value="Unplaced"/>
</dbReference>
<keyword evidence="6 13" id="KW-1133">Transmembrane helix</keyword>
<feature type="transmembrane region" description="Helical" evidence="13">
    <location>
        <begin position="199"/>
        <end position="218"/>
    </location>
</feature>
<sequence>MAAVERKQPKEDGGQDGGEDAYGWGMRQVQVGLLFGALSMAYVFRINLSICLVEMTDMNSTRTDVVFYDWNASERGLILSSFFWGYIVTQVPAGILAVRYGPKWFLFVGVVACSVLSALTPLAAQWGGWQLVLAWRVMQGLVQGFIYPSSHAMLSRWVPPLERGRATAIVYNGISVGTVASMAGAGALSASPLGWPSGFWVPGVIGLVWGAAWVLLAADAPSTCKRISPAERAYIERAFGDTSSGQKKHPVPWKAIMTSLPMWALIIVHSGQNFGHWTLLTEMPAYMKQVLGFDIEANAVYSSLPYICLTISSLFVSWFGKVVNENGWLSLNVSRKTFQSVAHWGSGATMLVLGLVNVSSTMAIVLLCVAVAFEAGTLTGYLCNHMDMSPNFGGAMMGVTNCLAAVVAIIAPLLVAAITGDSEKLTLEETTMRWNIVFILAAGVYFVGNLLWVLFGSTDVQPWNTPKQDEEEGLHSGSGDTTATVEEHCK</sequence>